<dbReference type="EMBL" id="CCXZ01000158">
    <property type="protein sequence ID" value="CEG17435.1"/>
    <property type="molecule type" value="Genomic_DNA"/>
</dbReference>
<comment type="caution">
    <text evidence="1">The sequence shown here is derived from an EMBL/GenBank/DDBJ whole genome shotgun (WGS) entry which is preliminary data.</text>
</comment>
<keyword evidence="2" id="KW-1185">Reference proteome</keyword>
<name>A0A0U5GBN3_XANCI</name>
<gene>
    <name evidence="1" type="ORF">XAC3562_620097</name>
</gene>
<protein>
    <submittedName>
        <fullName evidence="1">Uncharacterized protein</fullName>
    </submittedName>
</protein>
<evidence type="ECO:0000313" key="1">
    <source>
        <dbReference type="EMBL" id="CEG17435.1"/>
    </source>
</evidence>
<dbReference type="AlphaFoldDB" id="A0A0U5GBN3"/>
<accession>A0A0U5GBN3</accession>
<sequence length="167" mass="18092">MAIGQWPVAGAGRHRTSFCAGADLARKDGPRPDRWHPSPWTLDRCRYPAAAGRAGCPVAGRRRLIATLAAATFANKRIAKDSFERRLDGYNVFAACARSTGDMLSAPAITLLGSKQLIGLHLSAGRATCTAYNHAHRRSQLVFATNLHRQARRCPHRAGHAVTRPCG</sequence>
<dbReference type="Proteomes" id="UP000052230">
    <property type="component" value="Unassembled WGS sequence"/>
</dbReference>
<reference evidence="1 2" key="1">
    <citation type="submission" date="2014-09" db="EMBL/GenBank/DDBJ databases">
        <authorList>
            <person name="Regsiter A."/>
        </authorList>
    </citation>
    <scope>NUCLEOTIDE SEQUENCE [LARGE SCALE GENOMIC DNA]</scope>
</reference>
<organism evidence="1 2">
    <name type="scientific">Xanthomonas citri pv. citri</name>
    <dbReference type="NCBI Taxonomy" id="611301"/>
    <lineage>
        <taxon>Bacteria</taxon>
        <taxon>Pseudomonadati</taxon>
        <taxon>Pseudomonadota</taxon>
        <taxon>Gammaproteobacteria</taxon>
        <taxon>Lysobacterales</taxon>
        <taxon>Lysobacteraceae</taxon>
        <taxon>Xanthomonas</taxon>
    </lineage>
</organism>
<proteinExistence type="predicted"/>
<evidence type="ECO:0000313" key="2">
    <source>
        <dbReference type="Proteomes" id="UP000052230"/>
    </source>
</evidence>